<sequence length="246" mass="26190">MTHSSTNTATVKQVAILGGSGAIGNALVRVYQQQRNTRVWCLSRSQPSNVGDEGFIKADVTDEASLLAAAQTLKQNPPLDTLIIATGALHSEAMQPEKSLAKLEAEAFLESIQVNTLGPALAIKHLLPLLDKGSASRCGVLSARVGSIGDNRLGGWYSYRSAKAALNMFIKTAAVELARSHKHSVLVGLHPGTVDSELSKPFQRNVAPQKLFTPSYSAECLMAVLGSKTNIDSGQVFAWDNTPIPN</sequence>
<dbReference type="CDD" id="cd05325">
    <property type="entry name" value="carb_red_sniffer_like_SDR_c"/>
    <property type="match status" value="1"/>
</dbReference>
<dbReference type="RefSeq" id="WP_345422296.1">
    <property type="nucleotide sequence ID" value="NZ_AP031496.1"/>
</dbReference>
<dbReference type="InterPro" id="IPR051468">
    <property type="entry name" value="Fungal_SecMetab_SDRs"/>
</dbReference>
<proteinExistence type="predicted"/>
<dbReference type="InterPro" id="IPR036291">
    <property type="entry name" value="NAD(P)-bd_dom_sf"/>
</dbReference>
<comment type="caution">
    <text evidence="1">The sequence shown here is derived from an EMBL/GenBank/DDBJ whole genome shotgun (WGS) entry which is preliminary data.</text>
</comment>
<reference evidence="2" key="1">
    <citation type="journal article" date="2019" name="Int. J. Syst. Evol. Microbiol.">
        <title>The Global Catalogue of Microorganisms (GCM) 10K type strain sequencing project: providing services to taxonomists for standard genome sequencing and annotation.</title>
        <authorList>
            <consortium name="The Broad Institute Genomics Platform"/>
            <consortium name="The Broad Institute Genome Sequencing Center for Infectious Disease"/>
            <person name="Wu L."/>
            <person name="Ma J."/>
        </authorList>
    </citation>
    <scope>NUCLEOTIDE SEQUENCE [LARGE SCALE GENOMIC DNA]</scope>
    <source>
        <strain evidence="2">JCM 19134</strain>
    </source>
</reference>
<dbReference type="GO" id="GO:0005737">
    <property type="term" value="C:cytoplasm"/>
    <property type="evidence" value="ECO:0007669"/>
    <property type="project" value="TreeGrafter"/>
</dbReference>
<evidence type="ECO:0000313" key="2">
    <source>
        <dbReference type="Proteomes" id="UP001409585"/>
    </source>
</evidence>
<name>A0AAV3U3J4_9ALTE</name>
<dbReference type="PRINTS" id="PR00081">
    <property type="entry name" value="GDHRDH"/>
</dbReference>
<dbReference type="Gene3D" id="3.40.50.720">
    <property type="entry name" value="NAD(P)-binding Rossmann-like Domain"/>
    <property type="match status" value="1"/>
</dbReference>
<dbReference type="GO" id="GO:0016491">
    <property type="term" value="F:oxidoreductase activity"/>
    <property type="evidence" value="ECO:0007669"/>
    <property type="project" value="TreeGrafter"/>
</dbReference>
<accession>A0AAV3U3J4</accession>
<dbReference type="PANTHER" id="PTHR43544">
    <property type="entry name" value="SHORT-CHAIN DEHYDROGENASE/REDUCTASE"/>
    <property type="match status" value="1"/>
</dbReference>
<dbReference type="InterPro" id="IPR002347">
    <property type="entry name" value="SDR_fam"/>
</dbReference>
<dbReference type="PANTHER" id="PTHR43544:SF12">
    <property type="entry name" value="NAD(P)-BINDING ROSSMANN-FOLD SUPERFAMILY PROTEIN"/>
    <property type="match status" value="1"/>
</dbReference>
<dbReference type="Pfam" id="PF00106">
    <property type="entry name" value="adh_short"/>
    <property type="match status" value="1"/>
</dbReference>
<dbReference type="EMBL" id="BAABLX010000023">
    <property type="protein sequence ID" value="GAA4944527.1"/>
    <property type="molecule type" value="Genomic_DNA"/>
</dbReference>
<protein>
    <submittedName>
        <fullName evidence="1">SDR family oxidoreductase</fullName>
    </submittedName>
</protein>
<dbReference type="SUPFAM" id="SSF51735">
    <property type="entry name" value="NAD(P)-binding Rossmann-fold domains"/>
    <property type="match status" value="1"/>
</dbReference>
<dbReference type="Proteomes" id="UP001409585">
    <property type="component" value="Unassembled WGS sequence"/>
</dbReference>
<organism evidence="1 2">
    <name type="scientific">Halioxenophilus aromaticivorans</name>
    <dbReference type="NCBI Taxonomy" id="1306992"/>
    <lineage>
        <taxon>Bacteria</taxon>
        <taxon>Pseudomonadati</taxon>
        <taxon>Pseudomonadota</taxon>
        <taxon>Gammaproteobacteria</taxon>
        <taxon>Alteromonadales</taxon>
        <taxon>Alteromonadaceae</taxon>
        <taxon>Halioxenophilus</taxon>
    </lineage>
</organism>
<dbReference type="AlphaFoldDB" id="A0AAV3U3J4"/>
<evidence type="ECO:0000313" key="1">
    <source>
        <dbReference type="EMBL" id="GAA4944527.1"/>
    </source>
</evidence>
<keyword evidence="2" id="KW-1185">Reference proteome</keyword>
<gene>
    <name evidence="1" type="ORF">GCM10025791_24380</name>
</gene>